<gene>
    <name evidence="1" type="ORF">K435DRAFT_853932</name>
</gene>
<dbReference type="AlphaFoldDB" id="A0A4S8MF13"/>
<dbReference type="Proteomes" id="UP000297245">
    <property type="component" value="Unassembled WGS sequence"/>
</dbReference>
<evidence type="ECO:0000313" key="1">
    <source>
        <dbReference type="EMBL" id="THV01218.1"/>
    </source>
</evidence>
<evidence type="ECO:0000313" key="2">
    <source>
        <dbReference type="Proteomes" id="UP000297245"/>
    </source>
</evidence>
<sequence length="102" mass="10814">MPHPVAPIAASGTSISSSCSCRAIVKAKPLGSLPANFVGMIPTPDEEFPPDHRCKSHYSCWKSHRSGAVNIATGALGEEPAYLLKVDHEQDPVQPCPQVTPP</sequence>
<name>A0A4S8MF13_DENBC</name>
<protein>
    <submittedName>
        <fullName evidence="1">Uncharacterized protein</fullName>
    </submittedName>
</protein>
<reference evidence="1 2" key="1">
    <citation type="journal article" date="2019" name="Nat. Ecol. Evol.">
        <title>Megaphylogeny resolves global patterns of mushroom evolution.</title>
        <authorList>
            <person name="Varga T."/>
            <person name="Krizsan K."/>
            <person name="Foldi C."/>
            <person name="Dima B."/>
            <person name="Sanchez-Garcia M."/>
            <person name="Sanchez-Ramirez S."/>
            <person name="Szollosi G.J."/>
            <person name="Szarkandi J.G."/>
            <person name="Papp V."/>
            <person name="Albert L."/>
            <person name="Andreopoulos W."/>
            <person name="Angelini C."/>
            <person name="Antonin V."/>
            <person name="Barry K.W."/>
            <person name="Bougher N.L."/>
            <person name="Buchanan P."/>
            <person name="Buyck B."/>
            <person name="Bense V."/>
            <person name="Catcheside P."/>
            <person name="Chovatia M."/>
            <person name="Cooper J."/>
            <person name="Damon W."/>
            <person name="Desjardin D."/>
            <person name="Finy P."/>
            <person name="Geml J."/>
            <person name="Haridas S."/>
            <person name="Hughes K."/>
            <person name="Justo A."/>
            <person name="Karasinski D."/>
            <person name="Kautmanova I."/>
            <person name="Kiss B."/>
            <person name="Kocsube S."/>
            <person name="Kotiranta H."/>
            <person name="LaButti K.M."/>
            <person name="Lechner B.E."/>
            <person name="Liimatainen K."/>
            <person name="Lipzen A."/>
            <person name="Lukacs Z."/>
            <person name="Mihaltcheva S."/>
            <person name="Morgado L.N."/>
            <person name="Niskanen T."/>
            <person name="Noordeloos M.E."/>
            <person name="Ohm R.A."/>
            <person name="Ortiz-Santana B."/>
            <person name="Ovrebo C."/>
            <person name="Racz N."/>
            <person name="Riley R."/>
            <person name="Savchenko A."/>
            <person name="Shiryaev A."/>
            <person name="Soop K."/>
            <person name="Spirin V."/>
            <person name="Szebenyi C."/>
            <person name="Tomsovsky M."/>
            <person name="Tulloss R.E."/>
            <person name="Uehling J."/>
            <person name="Grigoriev I.V."/>
            <person name="Vagvolgyi C."/>
            <person name="Papp T."/>
            <person name="Martin F.M."/>
            <person name="Miettinen O."/>
            <person name="Hibbett D.S."/>
            <person name="Nagy L.G."/>
        </authorList>
    </citation>
    <scope>NUCLEOTIDE SEQUENCE [LARGE SCALE GENOMIC DNA]</scope>
    <source>
        <strain evidence="1 2">CBS 962.96</strain>
    </source>
</reference>
<accession>A0A4S8MF13</accession>
<organism evidence="1 2">
    <name type="scientific">Dendrothele bispora (strain CBS 962.96)</name>
    <dbReference type="NCBI Taxonomy" id="1314807"/>
    <lineage>
        <taxon>Eukaryota</taxon>
        <taxon>Fungi</taxon>
        <taxon>Dikarya</taxon>
        <taxon>Basidiomycota</taxon>
        <taxon>Agaricomycotina</taxon>
        <taxon>Agaricomycetes</taxon>
        <taxon>Agaricomycetidae</taxon>
        <taxon>Agaricales</taxon>
        <taxon>Agaricales incertae sedis</taxon>
        <taxon>Dendrothele</taxon>
    </lineage>
</organism>
<dbReference type="EMBL" id="ML179092">
    <property type="protein sequence ID" value="THV01218.1"/>
    <property type="molecule type" value="Genomic_DNA"/>
</dbReference>
<proteinExistence type="predicted"/>
<keyword evidence="2" id="KW-1185">Reference proteome</keyword>